<dbReference type="Proteomes" id="UP000183174">
    <property type="component" value="Unassembled WGS sequence"/>
</dbReference>
<gene>
    <name evidence="1" type="ORF">GA0061099_103032</name>
</gene>
<reference evidence="1 2" key="1">
    <citation type="submission" date="2016-08" db="EMBL/GenBank/DDBJ databases">
        <authorList>
            <person name="Seilhamer J.J."/>
        </authorList>
    </citation>
    <scope>NUCLEOTIDE SEQUENCE [LARGE SCALE GENOMIC DNA]</scope>
    <source>
        <strain evidence="1 2">CCBAU 10071</strain>
    </source>
</reference>
<dbReference type="AlphaFoldDB" id="A0A1C3XJ73"/>
<sequence>MATIPIADMTFIRYGDQGETVDWAINFAILPLPPSYQANTRDGECQFDGRSLIRPSRAPASLHNLRFELDRPASAKLPRRSLKTLGHRFDCMHTTKTA</sequence>
<organism evidence="1 2">
    <name type="scientific">Bradyrhizobium yuanmingense</name>
    <dbReference type="NCBI Taxonomy" id="108015"/>
    <lineage>
        <taxon>Bacteria</taxon>
        <taxon>Pseudomonadati</taxon>
        <taxon>Pseudomonadota</taxon>
        <taxon>Alphaproteobacteria</taxon>
        <taxon>Hyphomicrobiales</taxon>
        <taxon>Nitrobacteraceae</taxon>
        <taxon>Bradyrhizobium</taxon>
    </lineage>
</organism>
<dbReference type="EMBL" id="FMAE01000030">
    <property type="protein sequence ID" value="SCB52310.1"/>
    <property type="molecule type" value="Genomic_DNA"/>
</dbReference>
<proteinExistence type="predicted"/>
<evidence type="ECO:0000313" key="2">
    <source>
        <dbReference type="Proteomes" id="UP000183174"/>
    </source>
</evidence>
<protein>
    <submittedName>
        <fullName evidence="1">Uncharacterized protein</fullName>
    </submittedName>
</protein>
<name>A0A1C3XJ73_9BRAD</name>
<accession>A0A1C3XJ73</accession>
<evidence type="ECO:0000313" key="1">
    <source>
        <dbReference type="EMBL" id="SCB52310.1"/>
    </source>
</evidence>